<organism evidence="3 4">
    <name type="scientific">Rosa chinensis</name>
    <name type="common">China rose</name>
    <dbReference type="NCBI Taxonomy" id="74649"/>
    <lineage>
        <taxon>Eukaryota</taxon>
        <taxon>Viridiplantae</taxon>
        <taxon>Streptophyta</taxon>
        <taxon>Embryophyta</taxon>
        <taxon>Tracheophyta</taxon>
        <taxon>Spermatophyta</taxon>
        <taxon>Magnoliopsida</taxon>
        <taxon>eudicotyledons</taxon>
        <taxon>Gunneridae</taxon>
        <taxon>Pentapetalae</taxon>
        <taxon>rosids</taxon>
        <taxon>fabids</taxon>
        <taxon>Rosales</taxon>
        <taxon>Rosaceae</taxon>
        <taxon>Rosoideae</taxon>
        <taxon>Rosoideae incertae sedis</taxon>
        <taxon>Rosa</taxon>
    </lineage>
</organism>
<dbReference type="Pfam" id="PF13041">
    <property type="entry name" value="PPR_2"/>
    <property type="match status" value="1"/>
</dbReference>
<gene>
    <name evidence="3" type="ORF">RchiOBHm_Chr5g0062111</name>
</gene>
<dbReference type="NCBIfam" id="TIGR00756">
    <property type="entry name" value="PPR"/>
    <property type="match status" value="2"/>
</dbReference>
<dbReference type="Gene3D" id="1.25.40.10">
    <property type="entry name" value="Tetratricopeptide repeat domain"/>
    <property type="match status" value="1"/>
</dbReference>
<comment type="caution">
    <text evidence="3">The sequence shown here is derived from an EMBL/GenBank/DDBJ whole genome shotgun (WGS) entry which is preliminary data.</text>
</comment>
<feature type="repeat" description="PPR" evidence="2">
    <location>
        <begin position="10"/>
        <end position="44"/>
    </location>
</feature>
<evidence type="ECO:0000256" key="1">
    <source>
        <dbReference type="ARBA" id="ARBA00022737"/>
    </source>
</evidence>
<dbReference type="InterPro" id="IPR002885">
    <property type="entry name" value="PPR_rpt"/>
</dbReference>
<dbReference type="PROSITE" id="PS51375">
    <property type="entry name" value="PPR"/>
    <property type="match status" value="2"/>
</dbReference>
<dbReference type="OMA" id="KISHAWE"/>
<dbReference type="InterPro" id="IPR011990">
    <property type="entry name" value="TPR-like_helical_dom_sf"/>
</dbReference>
<reference evidence="3 4" key="1">
    <citation type="journal article" date="2018" name="Nat. Genet.">
        <title>The Rosa genome provides new insights in the design of modern roses.</title>
        <authorList>
            <person name="Bendahmane M."/>
        </authorList>
    </citation>
    <scope>NUCLEOTIDE SEQUENCE [LARGE SCALE GENOMIC DNA]</scope>
    <source>
        <strain evidence="4">cv. Old Blush</strain>
    </source>
</reference>
<dbReference type="AlphaFoldDB" id="A0A2P6QI44"/>
<accession>A0A2P6QI44</accession>
<feature type="repeat" description="PPR" evidence="2">
    <location>
        <begin position="45"/>
        <end position="79"/>
    </location>
</feature>
<name>A0A2P6QI44_ROSCH</name>
<keyword evidence="4" id="KW-1185">Reference proteome</keyword>
<proteinExistence type="predicted"/>
<dbReference type="EMBL" id="PDCK01000043">
    <property type="protein sequence ID" value="PRQ33841.1"/>
    <property type="molecule type" value="Genomic_DNA"/>
</dbReference>
<dbReference type="Pfam" id="PF12854">
    <property type="entry name" value="PPR_1"/>
    <property type="match status" value="1"/>
</dbReference>
<keyword evidence="1" id="KW-0677">Repeat</keyword>
<sequence>MMMERDIEPDTITYSALMDGYCLRGEMDQAREVFDLMPSKGSMVNAHSYNILINGYCKHKYIDEAVMLFEAMSRKGLFPDTVTYNTLMDGFCKMEGKRCKEVVLRDARLWPTSRYPNLCRFAGWLM</sequence>
<dbReference type="PANTHER" id="PTHR45613:SF207">
    <property type="entry name" value="OS08G0300700 PROTEIN"/>
    <property type="match status" value="1"/>
</dbReference>
<dbReference type="PANTHER" id="PTHR45613">
    <property type="entry name" value="PENTATRICOPEPTIDE REPEAT-CONTAINING PROTEIN"/>
    <property type="match status" value="1"/>
</dbReference>
<evidence type="ECO:0000313" key="4">
    <source>
        <dbReference type="Proteomes" id="UP000238479"/>
    </source>
</evidence>
<evidence type="ECO:0000256" key="2">
    <source>
        <dbReference type="PROSITE-ProRule" id="PRU00708"/>
    </source>
</evidence>
<dbReference type="Proteomes" id="UP000238479">
    <property type="component" value="Chromosome 5"/>
</dbReference>
<dbReference type="Gramene" id="PRQ33841">
    <property type="protein sequence ID" value="PRQ33841"/>
    <property type="gene ID" value="RchiOBHm_Chr5g0062111"/>
</dbReference>
<evidence type="ECO:0000313" key="3">
    <source>
        <dbReference type="EMBL" id="PRQ33841.1"/>
    </source>
</evidence>
<protein>
    <submittedName>
        <fullName evidence="3">Putative pentatricopeptide</fullName>
    </submittedName>
</protein>